<evidence type="ECO:0000256" key="6">
    <source>
        <dbReference type="SAM" id="MobiDB-lite"/>
    </source>
</evidence>
<feature type="compositionally biased region" description="Acidic residues" evidence="6">
    <location>
        <begin position="401"/>
        <end position="421"/>
    </location>
</feature>
<dbReference type="GO" id="GO:0000228">
    <property type="term" value="C:nuclear chromosome"/>
    <property type="evidence" value="ECO:0007669"/>
    <property type="project" value="InterPro"/>
</dbReference>
<dbReference type="InterPro" id="IPR001387">
    <property type="entry name" value="Cro/C1-type_HTH"/>
</dbReference>
<evidence type="ECO:0000256" key="3">
    <source>
        <dbReference type="ARBA" id="ARBA00023015"/>
    </source>
</evidence>
<evidence type="ECO:0000313" key="7">
    <source>
        <dbReference type="EMBL" id="RHY29884.1"/>
    </source>
</evidence>
<dbReference type="EMBL" id="QUSY01000383">
    <property type="protein sequence ID" value="RHY29884.1"/>
    <property type="molecule type" value="Genomic_DNA"/>
</dbReference>
<evidence type="ECO:0000313" key="8">
    <source>
        <dbReference type="Proteomes" id="UP000285060"/>
    </source>
</evidence>
<evidence type="ECO:0000256" key="2">
    <source>
        <dbReference type="ARBA" id="ARBA00010239"/>
    </source>
</evidence>
<comment type="subcellular location">
    <subcellularLocation>
        <location evidence="1">Nucleus</location>
    </subcellularLocation>
</comment>
<evidence type="ECO:0000256" key="1">
    <source>
        <dbReference type="ARBA" id="ARBA00004123"/>
    </source>
</evidence>
<dbReference type="Gene3D" id="1.10.260.40">
    <property type="entry name" value="lambda repressor-like DNA-binding domains"/>
    <property type="match status" value="1"/>
</dbReference>
<comment type="similarity">
    <text evidence="2">Belongs to the SNF5 family.</text>
</comment>
<keyword evidence="5" id="KW-0539">Nucleus</keyword>
<feature type="compositionally biased region" description="Low complexity" evidence="6">
    <location>
        <begin position="383"/>
        <end position="400"/>
    </location>
</feature>
<dbReference type="CDD" id="cd00093">
    <property type="entry name" value="HTH_XRE"/>
    <property type="match status" value="1"/>
</dbReference>
<comment type="caution">
    <text evidence="7">The sequence shown here is derived from an EMBL/GenBank/DDBJ whole genome shotgun (WGS) entry which is preliminary data.</text>
</comment>
<keyword evidence="8" id="KW-1185">Reference proteome</keyword>
<protein>
    <submittedName>
        <fullName evidence="7">Uncharacterized protein</fullName>
    </submittedName>
</protein>
<evidence type="ECO:0000256" key="5">
    <source>
        <dbReference type="ARBA" id="ARBA00023242"/>
    </source>
</evidence>
<reference evidence="7 8" key="1">
    <citation type="submission" date="2018-08" db="EMBL/GenBank/DDBJ databases">
        <title>Aphanomyces genome sequencing and annotation.</title>
        <authorList>
            <person name="Minardi D."/>
            <person name="Oidtmann B."/>
            <person name="Van Der Giezen M."/>
            <person name="Studholme D.J."/>
        </authorList>
    </citation>
    <scope>NUCLEOTIDE SEQUENCE [LARGE SCALE GENOMIC DNA]</scope>
    <source>
        <strain evidence="7 8">NJM0002</strain>
    </source>
</reference>
<dbReference type="PANTHER" id="PTHR10019">
    <property type="entry name" value="SNF5"/>
    <property type="match status" value="1"/>
</dbReference>
<dbReference type="GO" id="GO:0003677">
    <property type="term" value="F:DNA binding"/>
    <property type="evidence" value="ECO:0007669"/>
    <property type="project" value="InterPro"/>
</dbReference>
<proteinExistence type="inferred from homology"/>
<organism evidence="7 8">
    <name type="scientific">Aphanomyces invadans</name>
    <dbReference type="NCBI Taxonomy" id="157072"/>
    <lineage>
        <taxon>Eukaryota</taxon>
        <taxon>Sar</taxon>
        <taxon>Stramenopiles</taxon>
        <taxon>Oomycota</taxon>
        <taxon>Saprolegniomycetes</taxon>
        <taxon>Saprolegniales</taxon>
        <taxon>Verrucalvaceae</taxon>
        <taxon>Aphanomyces</taxon>
    </lineage>
</organism>
<dbReference type="AlphaFoldDB" id="A0A418AWG9"/>
<evidence type="ECO:0000256" key="4">
    <source>
        <dbReference type="ARBA" id="ARBA00023163"/>
    </source>
</evidence>
<accession>A0A418AWG9</accession>
<keyword evidence="3" id="KW-0805">Transcription regulation</keyword>
<sequence length="421" mass="46579">MSGRLGPPGADFAHLQQDNAEIERSMLAQEVEALRSRLGLRQVDVSKECGVNASMLSQWMLGRYKGNIARINGLMESWLVNRRGGKPLDKSAMVLQAPLRVPTAGDGMDGFHHLSKRKPLVHLAERPLYKYPKVSPMHAPSSAPDILQITHNRSSLVPIRLDVDVDGYRYIDSFAYNIHESDFTYETFSASLIRDLDLPDCFYVPIANAIRQQVDAAVPLLAEPKATDPSTSSLVPIHIKLRLHDTIVLDSFEWDVSNPSNSPEHFAATFCADMGLDDGEFQVQIALSIRDQLLAYAKAEAQPPQTRNPSVVPPHPLRDFDEAKQWEPKVRYVVADDIAVLEREIARGSGMAMSKSDKENAQRMAEWKLKEKNAGMTTAQPMSDASKTPATSAAAQAGIAADDDDELDMDDEDGDSEEDEE</sequence>
<name>A0A418AWG9_9STRA</name>
<feature type="region of interest" description="Disordered" evidence="6">
    <location>
        <begin position="368"/>
        <end position="421"/>
    </location>
</feature>
<dbReference type="GO" id="GO:0006338">
    <property type="term" value="P:chromatin remodeling"/>
    <property type="evidence" value="ECO:0007669"/>
    <property type="project" value="InterPro"/>
</dbReference>
<dbReference type="InterPro" id="IPR006939">
    <property type="entry name" value="SNF5"/>
</dbReference>
<dbReference type="Proteomes" id="UP000285060">
    <property type="component" value="Unassembled WGS sequence"/>
</dbReference>
<dbReference type="Pfam" id="PF04855">
    <property type="entry name" value="SNF5"/>
    <property type="match status" value="1"/>
</dbReference>
<dbReference type="InterPro" id="IPR010982">
    <property type="entry name" value="Lambda_DNA-bd_dom_sf"/>
</dbReference>
<keyword evidence="4" id="KW-0804">Transcription</keyword>
<gene>
    <name evidence="7" type="ORF">DYB32_004784</name>
</gene>
<dbReference type="SUPFAM" id="SSF47413">
    <property type="entry name" value="lambda repressor-like DNA-binding domains"/>
    <property type="match status" value="1"/>
</dbReference>
<dbReference type="VEuPathDB" id="FungiDB:H310_10161"/>